<feature type="domain" description="Bacterial type II secretion system protein E" evidence="2">
    <location>
        <begin position="192"/>
        <end position="206"/>
    </location>
</feature>
<evidence type="ECO:0000256" key="1">
    <source>
        <dbReference type="ARBA" id="ARBA00006611"/>
    </source>
</evidence>
<dbReference type="Proteomes" id="UP000198847">
    <property type="component" value="Unassembled WGS sequence"/>
</dbReference>
<dbReference type="SUPFAM" id="SSF52540">
    <property type="entry name" value="P-loop containing nucleoside triphosphate hydrolases"/>
    <property type="match status" value="1"/>
</dbReference>
<proteinExistence type="inferred from homology"/>
<dbReference type="CDD" id="cd01131">
    <property type="entry name" value="PilT"/>
    <property type="match status" value="1"/>
</dbReference>
<dbReference type="InterPro" id="IPR001482">
    <property type="entry name" value="T2SS/T4SS_dom"/>
</dbReference>
<dbReference type="InterPro" id="IPR027417">
    <property type="entry name" value="P-loop_NTPase"/>
</dbReference>
<gene>
    <name evidence="3" type="ORF">SAMN04490178_101290</name>
</gene>
<dbReference type="STRING" id="112903.SAMN04490178_101290"/>
<dbReference type="Gene3D" id="3.40.50.300">
    <property type="entry name" value="P-loop containing nucleotide triphosphate hydrolases"/>
    <property type="match status" value="1"/>
</dbReference>
<dbReference type="SMART" id="SM00382">
    <property type="entry name" value="AAA"/>
    <property type="match status" value="1"/>
</dbReference>
<dbReference type="GO" id="GO:0005524">
    <property type="term" value="F:ATP binding"/>
    <property type="evidence" value="ECO:0007669"/>
    <property type="project" value="InterPro"/>
</dbReference>
<dbReference type="Pfam" id="PF00437">
    <property type="entry name" value="T2SSE"/>
    <property type="match status" value="1"/>
</dbReference>
<organism evidence="3 4">
    <name type="scientific">Propionispora vibrioides</name>
    <dbReference type="NCBI Taxonomy" id="112903"/>
    <lineage>
        <taxon>Bacteria</taxon>
        <taxon>Bacillati</taxon>
        <taxon>Bacillota</taxon>
        <taxon>Negativicutes</taxon>
        <taxon>Selenomonadales</taxon>
        <taxon>Sporomusaceae</taxon>
        <taxon>Propionispora</taxon>
    </lineage>
</organism>
<dbReference type="InterPro" id="IPR006321">
    <property type="entry name" value="PilT/PilU"/>
</dbReference>
<dbReference type="AlphaFoldDB" id="A0A1H8P020"/>
<dbReference type="RefSeq" id="WP_177173424.1">
    <property type="nucleotide sequence ID" value="NZ_FODY01000001.1"/>
</dbReference>
<dbReference type="InterPro" id="IPR003593">
    <property type="entry name" value="AAA+_ATPase"/>
</dbReference>
<evidence type="ECO:0000313" key="4">
    <source>
        <dbReference type="Proteomes" id="UP000198847"/>
    </source>
</evidence>
<evidence type="ECO:0000313" key="3">
    <source>
        <dbReference type="EMBL" id="SEO35235.1"/>
    </source>
</evidence>
<protein>
    <submittedName>
        <fullName evidence="3">Twitching motility protein PilT</fullName>
    </submittedName>
</protein>
<comment type="similarity">
    <text evidence="1">Belongs to the GSP E family.</text>
</comment>
<dbReference type="PROSITE" id="PS00662">
    <property type="entry name" value="T2SP_E"/>
    <property type="match status" value="1"/>
</dbReference>
<dbReference type="GO" id="GO:0016887">
    <property type="term" value="F:ATP hydrolysis activity"/>
    <property type="evidence" value="ECO:0007669"/>
    <property type="project" value="InterPro"/>
</dbReference>
<dbReference type="NCBIfam" id="TIGR01420">
    <property type="entry name" value="pilT_fam"/>
    <property type="match status" value="1"/>
</dbReference>
<accession>A0A1H8P020</accession>
<reference evidence="3 4" key="1">
    <citation type="submission" date="2016-10" db="EMBL/GenBank/DDBJ databases">
        <authorList>
            <person name="de Groot N.N."/>
        </authorList>
    </citation>
    <scope>NUCLEOTIDE SEQUENCE [LARGE SCALE GENOMIC DNA]</scope>
    <source>
        <strain evidence="3 4">DSM 13305</strain>
    </source>
</reference>
<dbReference type="InterPro" id="IPR050921">
    <property type="entry name" value="T4SS_GSP_E_ATPase"/>
</dbReference>
<sequence>MLKQLLQEAVERRASDVHITVGVPPVFRINGQLVRTEHPVLSVQDTASFVEEITKEEQRQRFMEQGELDFSFAIPGVSRFRVNLFRQRGSMGLAIRVVNERISTLDQLGHPEILKTLARNSRGLVLVTGPTGSGKSTTLAAMIDLINNERACHILTLEDPIEYLHKHRKSIVNQREIHADSKSFANALRAALREDPDVILVGEMRDAETIGIAVTAAETGHLVFATLHTGDASQTIDRIIDVFPPYQQQQIRVQLSLTLQGIISQQLIPRRDGTGRVVALEILTATPAVRNLIREGKSHQILSIIQTGARNGMQSMDSSLKALYTSGAITYEDAIIRASNPETFVKLTQQY</sequence>
<evidence type="ECO:0000259" key="2">
    <source>
        <dbReference type="PROSITE" id="PS00662"/>
    </source>
</evidence>
<dbReference type="EMBL" id="FODY01000001">
    <property type="protein sequence ID" value="SEO35235.1"/>
    <property type="molecule type" value="Genomic_DNA"/>
</dbReference>
<dbReference type="PANTHER" id="PTHR30486">
    <property type="entry name" value="TWITCHING MOTILITY PROTEIN PILT"/>
    <property type="match status" value="1"/>
</dbReference>
<dbReference type="Gene3D" id="3.30.450.90">
    <property type="match status" value="1"/>
</dbReference>
<name>A0A1H8P020_9FIRM</name>
<keyword evidence="4" id="KW-1185">Reference proteome</keyword>